<dbReference type="Proteomes" id="UP000235371">
    <property type="component" value="Unassembled WGS sequence"/>
</dbReference>
<dbReference type="GeneID" id="36579449"/>
<keyword evidence="2" id="KW-1185">Reference proteome</keyword>
<name>A0A2J6SNA3_9HELO</name>
<dbReference type="InParanoid" id="A0A2J6SNA3"/>
<reference evidence="1 2" key="1">
    <citation type="submission" date="2016-04" db="EMBL/GenBank/DDBJ databases">
        <title>A degradative enzymes factory behind the ericoid mycorrhizal symbiosis.</title>
        <authorList>
            <consortium name="DOE Joint Genome Institute"/>
            <person name="Martino E."/>
            <person name="Morin E."/>
            <person name="Grelet G."/>
            <person name="Kuo A."/>
            <person name="Kohler A."/>
            <person name="Daghino S."/>
            <person name="Barry K."/>
            <person name="Choi C."/>
            <person name="Cichocki N."/>
            <person name="Clum A."/>
            <person name="Copeland A."/>
            <person name="Hainaut M."/>
            <person name="Haridas S."/>
            <person name="Labutti K."/>
            <person name="Lindquist E."/>
            <person name="Lipzen A."/>
            <person name="Khouja H.-R."/>
            <person name="Murat C."/>
            <person name="Ohm R."/>
            <person name="Olson A."/>
            <person name="Spatafora J."/>
            <person name="Veneault-Fourrey C."/>
            <person name="Henrissat B."/>
            <person name="Grigoriev I."/>
            <person name="Martin F."/>
            <person name="Perotto S."/>
        </authorList>
    </citation>
    <scope>NUCLEOTIDE SEQUENCE [LARGE SCALE GENOMIC DNA]</scope>
    <source>
        <strain evidence="1 2">E</strain>
    </source>
</reference>
<gene>
    <name evidence="1" type="ORF">K444DRAFT_257193</name>
</gene>
<organism evidence="1 2">
    <name type="scientific">Hyaloscypha bicolor E</name>
    <dbReference type="NCBI Taxonomy" id="1095630"/>
    <lineage>
        <taxon>Eukaryota</taxon>
        <taxon>Fungi</taxon>
        <taxon>Dikarya</taxon>
        <taxon>Ascomycota</taxon>
        <taxon>Pezizomycotina</taxon>
        <taxon>Leotiomycetes</taxon>
        <taxon>Helotiales</taxon>
        <taxon>Hyaloscyphaceae</taxon>
        <taxon>Hyaloscypha</taxon>
        <taxon>Hyaloscypha bicolor</taxon>
    </lineage>
</organism>
<evidence type="ECO:0000313" key="2">
    <source>
        <dbReference type="Proteomes" id="UP000235371"/>
    </source>
</evidence>
<dbReference type="AlphaFoldDB" id="A0A2J6SNA3"/>
<dbReference type="RefSeq" id="XP_024729149.1">
    <property type="nucleotide sequence ID" value="XM_024871367.1"/>
</dbReference>
<proteinExistence type="predicted"/>
<dbReference type="EMBL" id="KZ613912">
    <property type="protein sequence ID" value="PMD52245.1"/>
    <property type="molecule type" value="Genomic_DNA"/>
</dbReference>
<sequence>MCLKLHNHRLICLLQVFLAHVYTRILDFLLAPFYNWMVVASCLEQSVLKSIHDLHSHATPSIGFQPPSTL</sequence>
<protein>
    <submittedName>
        <fullName evidence="1">Uncharacterized protein</fullName>
    </submittedName>
</protein>
<accession>A0A2J6SNA3</accession>
<evidence type="ECO:0000313" key="1">
    <source>
        <dbReference type="EMBL" id="PMD52245.1"/>
    </source>
</evidence>